<keyword evidence="5" id="KW-1185">Reference proteome</keyword>
<evidence type="ECO:0000256" key="1">
    <source>
        <dbReference type="ARBA" id="ARBA00009209"/>
    </source>
</evidence>
<protein>
    <submittedName>
        <fullName evidence="4">Uncharacterized protein</fullName>
    </submittedName>
</protein>
<accession>A0A168NTZ6</accession>
<evidence type="ECO:0000256" key="3">
    <source>
        <dbReference type="ARBA" id="ARBA00023295"/>
    </source>
</evidence>
<dbReference type="Pfam" id="PF01270">
    <property type="entry name" value="Glyco_hydro_8"/>
    <property type="match status" value="1"/>
</dbReference>
<keyword evidence="3" id="KW-0326">Glycosidase</keyword>
<evidence type="ECO:0000256" key="2">
    <source>
        <dbReference type="ARBA" id="ARBA00022801"/>
    </source>
</evidence>
<evidence type="ECO:0000313" key="5">
    <source>
        <dbReference type="Proteomes" id="UP000078561"/>
    </source>
</evidence>
<dbReference type="InterPro" id="IPR002037">
    <property type="entry name" value="Glyco_hydro_8"/>
</dbReference>
<dbReference type="AlphaFoldDB" id="A0A168NTZ6"/>
<proteinExistence type="inferred from homology"/>
<dbReference type="InterPro" id="IPR012341">
    <property type="entry name" value="6hp_glycosidase-like_sf"/>
</dbReference>
<dbReference type="InterPro" id="IPR008928">
    <property type="entry name" value="6-hairpin_glycosidase_sf"/>
</dbReference>
<dbReference type="GO" id="GO:0004553">
    <property type="term" value="F:hydrolase activity, hydrolyzing O-glycosyl compounds"/>
    <property type="evidence" value="ECO:0007669"/>
    <property type="project" value="InterPro"/>
</dbReference>
<keyword evidence="2" id="KW-0378">Hydrolase</keyword>
<gene>
    <name evidence="4" type="primary">ABSGL_06946.1 scaffold 8710</name>
</gene>
<organism evidence="4">
    <name type="scientific">Absidia glauca</name>
    <name type="common">Pin mould</name>
    <dbReference type="NCBI Taxonomy" id="4829"/>
    <lineage>
        <taxon>Eukaryota</taxon>
        <taxon>Fungi</taxon>
        <taxon>Fungi incertae sedis</taxon>
        <taxon>Mucoromycota</taxon>
        <taxon>Mucoromycotina</taxon>
        <taxon>Mucoromycetes</taxon>
        <taxon>Mucorales</taxon>
        <taxon>Cunninghamellaceae</taxon>
        <taxon>Absidia</taxon>
    </lineage>
</organism>
<name>A0A168NTZ6_ABSGL</name>
<dbReference type="Gene3D" id="1.50.10.10">
    <property type="match status" value="1"/>
</dbReference>
<dbReference type="InParanoid" id="A0A168NTZ6"/>
<dbReference type="SUPFAM" id="SSF48208">
    <property type="entry name" value="Six-hairpin glycosidases"/>
    <property type="match status" value="1"/>
</dbReference>
<evidence type="ECO:0000313" key="4">
    <source>
        <dbReference type="EMBL" id="SAM01205.1"/>
    </source>
</evidence>
<dbReference type="GO" id="GO:0005975">
    <property type="term" value="P:carbohydrate metabolic process"/>
    <property type="evidence" value="ECO:0007669"/>
    <property type="project" value="InterPro"/>
</dbReference>
<dbReference type="OrthoDB" id="2541080at2759"/>
<sequence>MQSSSVAHGYAMLAAVTCGNRADFDGLMKYYLRFKNKNGLMGFHQQKSNKGRFIPAPDSGGSSSTEADVDIAAALFMAKKKWGQGGYDGEIDYGSAATDLARCTWQHCFNHDTYMPFIGDWAKAEGGINTLVTPGHFSLGSFWILQQEDMERSEQWGKVIDQIITVLQEQLALHPNTGLVANFLRLCDSSYLPASGWVLGHAHGDYYSWDSCKLPWRLSYYYEMTGDERLKNILETQATFFVGKLSSGGIGADLTLDGKGTSKYYHKAVLAPVRFLLGTLSWNDRYDQMKDMVDEASVGTDYLGETIELLCTLQFNGTRNSLLVDI</sequence>
<dbReference type="PRINTS" id="PR00735">
    <property type="entry name" value="GLHYDRLASE8"/>
</dbReference>
<dbReference type="EMBL" id="LT553522">
    <property type="protein sequence ID" value="SAM01205.1"/>
    <property type="molecule type" value="Genomic_DNA"/>
</dbReference>
<reference evidence="4" key="1">
    <citation type="submission" date="2016-04" db="EMBL/GenBank/DDBJ databases">
        <authorList>
            <person name="Evans L.H."/>
            <person name="Alamgir A."/>
            <person name="Owens N."/>
            <person name="Weber N.D."/>
            <person name="Virtaneva K."/>
            <person name="Barbian K."/>
            <person name="Babar A."/>
            <person name="Rosenke K."/>
        </authorList>
    </citation>
    <scope>NUCLEOTIDE SEQUENCE [LARGE SCALE GENOMIC DNA]</scope>
    <source>
        <strain evidence="4">CBS 101.48</strain>
    </source>
</reference>
<dbReference type="Proteomes" id="UP000078561">
    <property type="component" value="Unassembled WGS sequence"/>
</dbReference>
<comment type="similarity">
    <text evidence="1">Belongs to the glycosyl hydrolase 8 (cellulase D) family.</text>
</comment>